<evidence type="ECO:0000256" key="2">
    <source>
        <dbReference type="ARBA" id="ARBA00008919"/>
    </source>
</evidence>
<keyword evidence="6" id="KW-0735">Signal-anchor</keyword>
<reference evidence="15 16" key="2">
    <citation type="submission" date="2018-03" db="EMBL/GenBank/DDBJ databases">
        <authorList>
            <person name="Keele B.F."/>
        </authorList>
    </citation>
    <scope>NUCLEOTIDE SEQUENCE [LARGE SCALE GENOMIC DNA]</scope>
    <source>
        <strain evidence="15 16">CCALA 016</strain>
    </source>
</reference>
<dbReference type="GO" id="GO:0012505">
    <property type="term" value="C:endomembrane system"/>
    <property type="evidence" value="ECO:0007669"/>
    <property type="project" value="UniProtKB-SubCell"/>
</dbReference>
<dbReference type="Proteomes" id="UP000239001">
    <property type="component" value="Unassembled WGS sequence"/>
</dbReference>
<dbReference type="EMBL" id="PXOH01000014">
    <property type="protein sequence ID" value="PSF36241.1"/>
    <property type="molecule type" value="Genomic_DNA"/>
</dbReference>
<dbReference type="FunFam" id="3.40.50.11660:FF:000002">
    <property type="entry name" value="Alpha-(1,3)-fucosyltransferase"/>
    <property type="match status" value="1"/>
</dbReference>
<dbReference type="PANTHER" id="PTHR11929:SF194">
    <property type="entry name" value="ALPHA-(1,3)-FUCOSYLTRANSFERASE 10"/>
    <property type="match status" value="1"/>
</dbReference>
<sequence length="349" mass="41393">MKILENSWYFFFLSLRNYLYLIYTVCKVFYLHKIRVAFSFVKPTPVLLYGLNKPNTTEKIIILFFNTMWGQPLFSPSLKLPNNFEITTDKQRISDASVVVFYLPTLGLMNRIAKLPGQIWVSCTMESEGLYPYFRDPKFMKHFDLIMGYRTDYDVYTSYLDPEHYQDFKELPELQPKTNLVAYFASSYYELSKRTQYVTQLMQYIEIHSYGKVLNNKKLLVDKRKETKNEIITHYKFTLSIENALVKDYVTEKFFAPLFVGSVPIYLGAPNIEDFAPGEHCFIDIRDFDSPKSLAKYLLYLEQNDTAYEEYFDWRNKPRRKSFLDLVESQKVNPIIRLCEKIQEKLSNV</sequence>
<evidence type="ECO:0000256" key="9">
    <source>
        <dbReference type="ARBA" id="ARBA00023180"/>
    </source>
</evidence>
<comment type="subcellular location">
    <subcellularLocation>
        <location evidence="10">Endomembrane system</location>
        <topology evidence="10">Single-pass membrane protein</topology>
    </subcellularLocation>
    <subcellularLocation>
        <location evidence="1">Membrane</location>
        <topology evidence="1">Single-pass type II membrane protein</topology>
    </subcellularLocation>
</comment>
<keyword evidence="16" id="KW-1185">Reference proteome</keyword>
<dbReference type="PANTHER" id="PTHR11929">
    <property type="entry name" value="ALPHA- 1,3 -FUCOSYLTRANSFERASE"/>
    <property type="match status" value="1"/>
</dbReference>
<feature type="domain" description="Fucosyltransferase N-terminal" evidence="14">
    <location>
        <begin position="59"/>
        <end position="159"/>
    </location>
</feature>
<dbReference type="InterPro" id="IPR038577">
    <property type="entry name" value="GT10-like_C_sf"/>
</dbReference>
<evidence type="ECO:0000313" key="15">
    <source>
        <dbReference type="EMBL" id="PSF36241.1"/>
    </source>
</evidence>
<dbReference type="OrthoDB" id="9791032at2"/>
<evidence type="ECO:0000259" key="13">
    <source>
        <dbReference type="Pfam" id="PF00852"/>
    </source>
</evidence>
<gene>
    <name evidence="15" type="ORF">C7H19_13620</name>
</gene>
<dbReference type="InterPro" id="IPR031481">
    <property type="entry name" value="Glyco_tran_10_N"/>
</dbReference>
<comment type="similarity">
    <text evidence="2">Belongs to the glycosyltransferase 10 family.</text>
</comment>
<dbReference type="RefSeq" id="WP_106457426.1">
    <property type="nucleotide sequence ID" value="NZ_PXOH01000014.1"/>
</dbReference>
<dbReference type="SMR" id="A0A2T1LWR7"/>
<accession>A0A2T1LWR7</accession>
<name>A0A2T1LWR7_9CHRO</name>
<keyword evidence="3 15" id="KW-0328">Glycosyltransferase</keyword>
<protein>
    <submittedName>
        <fullName evidence="15">Alpha-1,3-fucosyltransferase</fullName>
    </submittedName>
</protein>
<evidence type="ECO:0000256" key="4">
    <source>
        <dbReference type="ARBA" id="ARBA00022679"/>
    </source>
</evidence>
<keyword evidence="8 12" id="KW-0472">Membrane</keyword>
<evidence type="ECO:0000256" key="1">
    <source>
        <dbReference type="ARBA" id="ARBA00004606"/>
    </source>
</evidence>
<evidence type="ECO:0000256" key="10">
    <source>
        <dbReference type="ARBA" id="ARBA00037847"/>
    </source>
</evidence>
<evidence type="ECO:0000256" key="12">
    <source>
        <dbReference type="SAM" id="Phobius"/>
    </source>
</evidence>
<dbReference type="InterPro" id="IPR001503">
    <property type="entry name" value="Glyco_trans_10"/>
</dbReference>
<comment type="caution">
    <text evidence="15">The sequence shown here is derived from an EMBL/GenBank/DDBJ whole genome shotgun (WGS) entry which is preliminary data.</text>
</comment>
<proteinExistence type="inferred from homology"/>
<dbReference type="SUPFAM" id="SSF53756">
    <property type="entry name" value="UDP-Glycosyltransferase/glycogen phosphorylase"/>
    <property type="match status" value="1"/>
</dbReference>
<feature type="domain" description="Fucosyltransferase C-terminal" evidence="13">
    <location>
        <begin position="175"/>
        <end position="345"/>
    </location>
</feature>
<dbReference type="Pfam" id="PF00852">
    <property type="entry name" value="Glyco_transf_10"/>
    <property type="match status" value="1"/>
</dbReference>
<evidence type="ECO:0000256" key="8">
    <source>
        <dbReference type="ARBA" id="ARBA00023136"/>
    </source>
</evidence>
<evidence type="ECO:0000256" key="11">
    <source>
        <dbReference type="ARBA" id="ARBA00043952"/>
    </source>
</evidence>
<organism evidence="15 16">
    <name type="scientific">Aphanothece hegewaldii CCALA 016</name>
    <dbReference type="NCBI Taxonomy" id="2107694"/>
    <lineage>
        <taxon>Bacteria</taxon>
        <taxon>Bacillati</taxon>
        <taxon>Cyanobacteriota</taxon>
        <taxon>Cyanophyceae</taxon>
        <taxon>Oscillatoriophycideae</taxon>
        <taxon>Chroococcales</taxon>
        <taxon>Aphanothecaceae</taxon>
        <taxon>Aphanothece</taxon>
    </lineage>
</organism>
<evidence type="ECO:0000256" key="6">
    <source>
        <dbReference type="ARBA" id="ARBA00022968"/>
    </source>
</evidence>
<evidence type="ECO:0000313" key="16">
    <source>
        <dbReference type="Proteomes" id="UP000239001"/>
    </source>
</evidence>
<dbReference type="Gene3D" id="3.40.50.11660">
    <property type="entry name" value="Glycosyl transferase family 10, C-terminal domain"/>
    <property type="match status" value="1"/>
</dbReference>
<keyword evidence="7 12" id="KW-1133">Transmembrane helix</keyword>
<dbReference type="AlphaFoldDB" id="A0A2T1LWR7"/>
<dbReference type="InterPro" id="IPR055270">
    <property type="entry name" value="Glyco_tran_10_C"/>
</dbReference>
<dbReference type="GO" id="GO:0046920">
    <property type="term" value="F:alpha-(1-&gt;3)-fucosyltransferase activity"/>
    <property type="evidence" value="ECO:0007669"/>
    <property type="project" value="TreeGrafter"/>
</dbReference>
<evidence type="ECO:0000256" key="7">
    <source>
        <dbReference type="ARBA" id="ARBA00022989"/>
    </source>
</evidence>
<feature type="transmembrane region" description="Helical" evidence="12">
    <location>
        <begin position="6"/>
        <end position="30"/>
    </location>
</feature>
<evidence type="ECO:0000259" key="14">
    <source>
        <dbReference type="Pfam" id="PF17039"/>
    </source>
</evidence>
<keyword evidence="5 12" id="KW-0812">Transmembrane</keyword>
<evidence type="ECO:0000256" key="5">
    <source>
        <dbReference type="ARBA" id="ARBA00022692"/>
    </source>
</evidence>
<comment type="pathway">
    <text evidence="11">Protein modification.</text>
</comment>
<evidence type="ECO:0000256" key="3">
    <source>
        <dbReference type="ARBA" id="ARBA00022676"/>
    </source>
</evidence>
<reference evidence="15 16" key="1">
    <citation type="submission" date="2018-03" db="EMBL/GenBank/DDBJ databases">
        <title>The ancient ancestry and fast evolution of plastids.</title>
        <authorList>
            <person name="Moore K.R."/>
            <person name="Magnabosco C."/>
            <person name="Momper L."/>
            <person name="Gold D.A."/>
            <person name="Bosak T."/>
            <person name="Fournier G.P."/>
        </authorList>
    </citation>
    <scope>NUCLEOTIDE SEQUENCE [LARGE SCALE GENOMIC DNA]</scope>
    <source>
        <strain evidence="15 16">CCALA 016</strain>
    </source>
</reference>
<keyword evidence="9" id="KW-0325">Glycoprotein</keyword>
<dbReference type="GO" id="GO:0016020">
    <property type="term" value="C:membrane"/>
    <property type="evidence" value="ECO:0007669"/>
    <property type="project" value="UniProtKB-SubCell"/>
</dbReference>
<dbReference type="Pfam" id="PF17039">
    <property type="entry name" value="Glyco_tran_10_N"/>
    <property type="match status" value="1"/>
</dbReference>
<keyword evidence="4 15" id="KW-0808">Transferase</keyword>